<dbReference type="Pfam" id="PF02458">
    <property type="entry name" value="Transferase"/>
    <property type="match status" value="1"/>
</dbReference>
<dbReference type="EMBL" id="RWGY01000039">
    <property type="protein sequence ID" value="TVU12295.1"/>
    <property type="molecule type" value="Genomic_DNA"/>
</dbReference>
<protein>
    <submittedName>
        <fullName evidence="1">Uncharacterized protein</fullName>
    </submittedName>
</protein>
<comment type="caution">
    <text evidence="1">The sequence shown here is derived from an EMBL/GenBank/DDBJ whole genome shotgun (WGS) entry which is preliminary data.</text>
</comment>
<dbReference type="GO" id="GO:0016747">
    <property type="term" value="F:acyltransferase activity, transferring groups other than amino-acyl groups"/>
    <property type="evidence" value="ECO:0007669"/>
    <property type="project" value="UniProtKB-ARBA"/>
</dbReference>
<accession>A0A5J9TLX0</accession>
<keyword evidence="2" id="KW-1185">Reference proteome</keyword>
<proteinExistence type="predicted"/>
<sequence>MLGPSNLDLLVTRSHTLYVGNLAHTGTLMEVAAAHEPNHGLVVQGYPRVLQKKMAVTILESCMVTPSEETPRHGLWLSNLDLLVARSHTPMVFVYQPSRACFSPDVLKAALDRNINSRREI</sequence>
<organism evidence="1 2">
    <name type="scientific">Eragrostis curvula</name>
    <name type="common">weeping love grass</name>
    <dbReference type="NCBI Taxonomy" id="38414"/>
    <lineage>
        <taxon>Eukaryota</taxon>
        <taxon>Viridiplantae</taxon>
        <taxon>Streptophyta</taxon>
        <taxon>Embryophyta</taxon>
        <taxon>Tracheophyta</taxon>
        <taxon>Spermatophyta</taxon>
        <taxon>Magnoliopsida</taxon>
        <taxon>Liliopsida</taxon>
        <taxon>Poales</taxon>
        <taxon>Poaceae</taxon>
        <taxon>PACMAD clade</taxon>
        <taxon>Chloridoideae</taxon>
        <taxon>Eragrostideae</taxon>
        <taxon>Eragrostidinae</taxon>
        <taxon>Eragrostis</taxon>
    </lineage>
</organism>
<gene>
    <name evidence="1" type="ORF">EJB05_45931</name>
</gene>
<dbReference type="AlphaFoldDB" id="A0A5J9TLX0"/>
<dbReference type="Gene3D" id="3.30.559.10">
    <property type="entry name" value="Chloramphenicol acetyltransferase-like domain"/>
    <property type="match status" value="1"/>
</dbReference>
<dbReference type="OrthoDB" id="781390at2759"/>
<reference evidence="1 2" key="1">
    <citation type="journal article" date="2019" name="Sci. Rep.">
        <title>A high-quality genome of Eragrostis curvula grass provides insights into Poaceae evolution and supports new strategies to enhance forage quality.</title>
        <authorList>
            <person name="Carballo J."/>
            <person name="Santos B.A.C.M."/>
            <person name="Zappacosta D."/>
            <person name="Garbus I."/>
            <person name="Selva J.P."/>
            <person name="Gallo C.A."/>
            <person name="Diaz A."/>
            <person name="Albertini E."/>
            <person name="Caccamo M."/>
            <person name="Echenique V."/>
        </authorList>
    </citation>
    <scope>NUCLEOTIDE SEQUENCE [LARGE SCALE GENOMIC DNA]</scope>
    <source>
        <strain evidence="2">cv. Victoria</strain>
        <tissue evidence="1">Leaf</tissue>
    </source>
</reference>
<evidence type="ECO:0000313" key="2">
    <source>
        <dbReference type="Proteomes" id="UP000324897"/>
    </source>
</evidence>
<dbReference type="Gramene" id="TVU12295">
    <property type="protein sequence ID" value="TVU12295"/>
    <property type="gene ID" value="EJB05_45931"/>
</dbReference>
<dbReference type="InterPro" id="IPR023213">
    <property type="entry name" value="CAT-like_dom_sf"/>
</dbReference>
<dbReference type="Proteomes" id="UP000324897">
    <property type="component" value="Chromosome 3"/>
</dbReference>
<name>A0A5J9TLX0_9POAL</name>
<feature type="non-terminal residue" evidence="1">
    <location>
        <position position="1"/>
    </location>
</feature>
<evidence type="ECO:0000313" key="1">
    <source>
        <dbReference type="EMBL" id="TVU12295.1"/>
    </source>
</evidence>